<evidence type="ECO:0000313" key="3">
    <source>
        <dbReference type="Proteomes" id="UP001165065"/>
    </source>
</evidence>
<comment type="caution">
    <text evidence="2">The sequence shown here is derived from an EMBL/GenBank/DDBJ whole genome shotgun (WGS) entry which is preliminary data.</text>
</comment>
<protein>
    <recommendedName>
        <fullName evidence="4">Transmembrane protein</fullName>
    </recommendedName>
</protein>
<dbReference type="Proteomes" id="UP001165065">
    <property type="component" value="Unassembled WGS sequence"/>
</dbReference>
<organism evidence="2 3">
    <name type="scientific">Triparma columacea</name>
    <dbReference type="NCBI Taxonomy" id="722753"/>
    <lineage>
        <taxon>Eukaryota</taxon>
        <taxon>Sar</taxon>
        <taxon>Stramenopiles</taxon>
        <taxon>Ochrophyta</taxon>
        <taxon>Bolidophyceae</taxon>
        <taxon>Parmales</taxon>
        <taxon>Triparmaceae</taxon>
        <taxon>Triparma</taxon>
    </lineage>
</organism>
<sequence length="354" mass="39486">MSQHNKESGKPAMMCLTMVFILGPAFLIASLVYHVKSVQDERSELLGTYNDAVMLWHNSSSQDSEPTIYEAWETQILSSDPSVLTGFTLEGFSSGIKTGDLQIARATGDEDYSELAESRIALPSLLDDNDDDIIDYEQSMCLFKEYSNAHKKNTASPEIITISTSSVAEESIPITVKGFECEYKKRTKVRECVNDNGRQICTNYEIVSATRRWLTGVKLTLDTSNELAVQESCATTWSTDSDVWKTVMHSESKDDMTEENAAKAKCQELDPPRNLDLIVTIRSPNDPYVVAAEETGCDYDFGPTAEEHQRMANLFLWIGGVLFSPAVIFGLVYALRRMFCHKTNEPAVSSVQMT</sequence>
<dbReference type="AlphaFoldDB" id="A0A9W7LAV1"/>
<feature type="transmembrane region" description="Helical" evidence="1">
    <location>
        <begin position="12"/>
        <end position="33"/>
    </location>
</feature>
<feature type="transmembrane region" description="Helical" evidence="1">
    <location>
        <begin position="314"/>
        <end position="335"/>
    </location>
</feature>
<name>A0A9W7LAV1_9STRA</name>
<gene>
    <name evidence="2" type="ORF">TrCOL_g4788</name>
</gene>
<evidence type="ECO:0000256" key="1">
    <source>
        <dbReference type="SAM" id="Phobius"/>
    </source>
</evidence>
<keyword evidence="1" id="KW-0812">Transmembrane</keyword>
<proteinExistence type="predicted"/>
<keyword evidence="1" id="KW-1133">Transmembrane helix</keyword>
<keyword evidence="3" id="KW-1185">Reference proteome</keyword>
<accession>A0A9W7LAV1</accession>
<evidence type="ECO:0000313" key="2">
    <source>
        <dbReference type="EMBL" id="GMI42450.1"/>
    </source>
</evidence>
<dbReference type="EMBL" id="BRYA01000172">
    <property type="protein sequence ID" value="GMI42450.1"/>
    <property type="molecule type" value="Genomic_DNA"/>
</dbReference>
<keyword evidence="1" id="KW-0472">Membrane</keyword>
<reference evidence="3" key="1">
    <citation type="journal article" date="2023" name="Commun. Biol.">
        <title>Genome analysis of Parmales, the sister group of diatoms, reveals the evolutionary specialization of diatoms from phago-mixotrophs to photoautotrophs.</title>
        <authorList>
            <person name="Ban H."/>
            <person name="Sato S."/>
            <person name="Yoshikawa S."/>
            <person name="Yamada K."/>
            <person name="Nakamura Y."/>
            <person name="Ichinomiya M."/>
            <person name="Sato N."/>
            <person name="Blanc-Mathieu R."/>
            <person name="Endo H."/>
            <person name="Kuwata A."/>
            <person name="Ogata H."/>
        </authorList>
    </citation>
    <scope>NUCLEOTIDE SEQUENCE [LARGE SCALE GENOMIC DNA]</scope>
</reference>
<evidence type="ECO:0008006" key="4">
    <source>
        <dbReference type="Google" id="ProtNLM"/>
    </source>
</evidence>